<accession>A0ABU8SQ57</accession>
<comment type="caution">
    <text evidence="2">The sequence shown here is derived from an EMBL/GenBank/DDBJ whole genome shotgun (WGS) entry which is preliminary data.</text>
</comment>
<dbReference type="Proteomes" id="UP001377972">
    <property type="component" value="Unassembled WGS sequence"/>
</dbReference>
<dbReference type="EMBL" id="JAQPZS010000002">
    <property type="protein sequence ID" value="MEJ6495169.1"/>
    <property type="molecule type" value="Genomic_DNA"/>
</dbReference>
<evidence type="ECO:0000256" key="1">
    <source>
        <dbReference type="SAM" id="SignalP"/>
    </source>
</evidence>
<keyword evidence="1" id="KW-0732">Signal</keyword>
<evidence type="ECO:0000313" key="3">
    <source>
        <dbReference type="Proteomes" id="UP001377972"/>
    </source>
</evidence>
<name>A0ABU8SQ57_9GAMM</name>
<dbReference type="RefSeq" id="WP_054552266.1">
    <property type="nucleotide sequence ID" value="NZ_JAQPZS010000002.1"/>
</dbReference>
<feature type="signal peptide" evidence="1">
    <location>
        <begin position="1"/>
        <end position="20"/>
    </location>
</feature>
<proteinExistence type="predicted"/>
<evidence type="ECO:0000313" key="2">
    <source>
        <dbReference type="EMBL" id="MEJ6495169.1"/>
    </source>
</evidence>
<feature type="chain" id="PRO_5046081125" evidence="1">
    <location>
        <begin position="21"/>
        <end position="120"/>
    </location>
</feature>
<sequence>MKKVLTALGLLLSGAFSVHASADSMECYVDTQAYDKYTPNRCFALVYGQTNATAVFRVVGDGSAIDSVIWSNAASSCGTSGTSCSFQIRAFRSYKAEATILYTDGRWSKVAATASFEDGR</sequence>
<reference evidence="2 3" key="1">
    <citation type="submission" date="2023-01" db="EMBL/GenBank/DDBJ databases">
        <title>Trichodesmium-associated heterotrophic epibiont bacteria.</title>
        <authorList>
            <person name="Cleveland C.S."/>
            <person name="Webb E.A."/>
        </authorList>
    </citation>
    <scope>NUCLEOTIDE SEQUENCE [LARGE SCALE GENOMIC DNA]</scope>
    <source>
        <strain evidence="2 3">USCH2</strain>
    </source>
</reference>
<organism evidence="2 3">
    <name type="scientific">Pseudoalteromonas lipolytica</name>
    <dbReference type="NCBI Taxonomy" id="570156"/>
    <lineage>
        <taxon>Bacteria</taxon>
        <taxon>Pseudomonadati</taxon>
        <taxon>Pseudomonadota</taxon>
        <taxon>Gammaproteobacteria</taxon>
        <taxon>Alteromonadales</taxon>
        <taxon>Pseudoalteromonadaceae</taxon>
        <taxon>Pseudoalteromonas</taxon>
    </lineage>
</organism>
<gene>
    <name evidence="2" type="ORF">PQI24_03960</name>
</gene>
<protein>
    <submittedName>
        <fullName evidence="2">Uncharacterized protein</fullName>
    </submittedName>
</protein>
<keyword evidence="3" id="KW-1185">Reference proteome</keyword>